<sequence>MAATMQEPNRWSLGSAARVLLCEMFFSAPTDDDLIHFNDPEAAYRRYRADVLHSFPSTTWKREPCTTALHWAAKHGNEDVVKLVAGKLKADVNARTSRNVHASKPFLTLLLL</sequence>
<dbReference type="InterPro" id="IPR002110">
    <property type="entry name" value="Ankyrin_rpt"/>
</dbReference>
<dbReference type="VEuPathDB" id="VectorBase:ACUA015694"/>
<keyword evidence="2" id="KW-1185">Reference proteome</keyword>
<reference evidence="1" key="2">
    <citation type="submission" date="2020-05" db="UniProtKB">
        <authorList>
            <consortium name="EnsemblMetazoa"/>
        </authorList>
    </citation>
    <scope>IDENTIFICATION</scope>
    <source>
        <strain evidence="1">A-37</strain>
    </source>
</reference>
<dbReference type="Gene3D" id="1.25.40.20">
    <property type="entry name" value="Ankyrin repeat-containing domain"/>
    <property type="match status" value="1"/>
</dbReference>
<dbReference type="STRING" id="139723.A0A182MDM2"/>
<dbReference type="EMBL" id="AXCM01013434">
    <property type="status" value="NOT_ANNOTATED_CDS"/>
    <property type="molecule type" value="Genomic_DNA"/>
</dbReference>
<organism evidence="1 2">
    <name type="scientific">Anopheles culicifacies</name>
    <dbReference type="NCBI Taxonomy" id="139723"/>
    <lineage>
        <taxon>Eukaryota</taxon>
        <taxon>Metazoa</taxon>
        <taxon>Ecdysozoa</taxon>
        <taxon>Arthropoda</taxon>
        <taxon>Hexapoda</taxon>
        <taxon>Insecta</taxon>
        <taxon>Pterygota</taxon>
        <taxon>Neoptera</taxon>
        <taxon>Endopterygota</taxon>
        <taxon>Diptera</taxon>
        <taxon>Nematocera</taxon>
        <taxon>Culicoidea</taxon>
        <taxon>Culicidae</taxon>
        <taxon>Anophelinae</taxon>
        <taxon>Anopheles</taxon>
        <taxon>culicifacies species complex</taxon>
    </lineage>
</organism>
<evidence type="ECO:0000313" key="1">
    <source>
        <dbReference type="EnsemblMetazoa" id="ACUA015694-PA"/>
    </source>
</evidence>
<dbReference type="Proteomes" id="UP000075883">
    <property type="component" value="Unassembled WGS sequence"/>
</dbReference>
<proteinExistence type="predicted"/>
<name>A0A182MDM2_9DIPT</name>
<reference evidence="2" key="1">
    <citation type="submission" date="2013-09" db="EMBL/GenBank/DDBJ databases">
        <title>The Genome Sequence of Anopheles culicifacies species A.</title>
        <authorList>
            <consortium name="The Broad Institute Genomics Platform"/>
            <person name="Neafsey D.E."/>
            <person name="Besansky N."/>
            <person name="Howell P."/>
            <person name="Walton C."/>
            <person name="Young S.K."/>
            <person name="Zeng Q."/>
            <person name="Gargeya S."/>
            <person name="Fitzgerald M."/>
            <person name="Haas B."/>
            <person name="Abouelleil A."/>
            <person name="Allen A.W."/>
            <person name="Alvarado L."/>
            <person name="Arachchi H.M."/>
            <person name="Berlin A.M."/>
            <person name="Chapman S.B."/>
            <person name="Gainer-Dewar J."/>
            <person name="Goldberg J."/>
            <person name="Griggs A."/>
            <person name="Gujja S."/>
            <person name="Hansen M."/>
            <person name="Howarth C."/>
            <person name="Imamovic A."/>
            <person name="Ireland A."/>
            <person name="Larimer J."/>
            <person name="McCowan C."/>
            <person name="Murphy C."/>
            <person name="Pearson M."/>
            <person name="Poon T.W."/>
            <person name="Priest M."/>
            <person name="Roberts A."/>
            <person name="Saif S."/>
            <person name="Shea T."/>
            <person name="Sisk P."/>
            <person name="Sykes S."/>
            <person name="Wortman J."/>
            <person name="Nusbaum C."/>
            <person name="Birren B."/>
        </authorList>
    </citation>
    <scope>NUCLEOTIDE SEQUENCE [LARGE SCALE GENOMIC DNA]</scope>
    <source>
        <strain evidence="2">A-37</strain>
    </source>
</reference>
<protein>
    <submittedName>
        <fullName evidence="1">Uncharacterized protein</fullName>
    </submittedName>
</protein>
<dbReference type="Pfam" id="PF00023">
    <property type="entry name" value="Ank"/>
    <property type="match status" value="1"/>
</dbReference>
<dbReference type="EnsemblMetazoa" id="ACUA015694-RA">
    <property type="protein sequence ID" value="ACUA015694-PA"/>
    <property type="gene ID" value="ACUA015694"/>
</dbReference>
<evidence type="ECO:0000313" key="2">
    <source>
        <dbReference type="Proteomes" id="UP000075883"/>
    </source>
</evidence>
<dbReference type="SUPFAM" id="SSF48403">
    <property type="entry name" value="Ankyrin repeat"/>
    <property type="match status" value="1"/>
</dbReference>
<dbReference type="AlphaFoldDB" id="A0A182MDM2"/>
<accession>A0A182MDM2</accession>
<dbReference type="InterPro" id="IPR036770">
    <property type="entry name" value="Ankyrin_rpt-contain_sf"/>
</dbReference>